<dbReference type="Pfam" id="PF04002">
    <property type="entry name" value="RadC"/>
    <property type="match status" value="1"/>
</dbReference>
<dbReference type="SUPFAM" id="SSF102712">
    <property type="entry name" value="JAB1/MPN domain"/>
    <property type="match status" value="1"/>
</dbReference>
<dbReference type="InterPro" id="IPR037518">
    <property type="entry name" value="MPN"/>
</dbReference>
<keyword evidence="9" id="KW-1185">Reference proteome</keyword>
<evidence type="ECO:0000256" key="3">
    <source>
        <dbReference type="ARBA" id="ARBA00022801"/>
    </source>
</evidence>
<dbReference type="SUPFAM" id="SSF47781">
    <property type="entry name" value="RuvA domain 2-like"/>
    <property type="match status" value="1"/>
</dbReference>
<keyword evidence="4" id="KW-0862">Zinc</keyword>
<protein>
    <submittedName>
        <fullName evidence="8">DNA replication and repair protein RadC</fullName>
    </submittedName>
</protein>
<keyword evidence="1" id="KW-0645">Protease</keyword>
<dbReference type="STRING" id="1231391.GCA_000308195_03552"/>
<dbReference type="InterPro" id="IPR010994">
    <property type="entry name" value="RuvA_2-like"/>
</dbReference>
<comment type="similarity">
    <text evidence="6">Belongs to the UPF0758 family.</text>
</comment>
<reference evidence="8 9" key="1">
    <citation type="submission" date="2018-04" db="EMBL/GenBank/DDBJ databases">
        <title>Genomic Encyclopedia of Type Strains, Phase IV (KMG-IV): sequencing the most valuable type-strain genomes for metagenomic binning, comparative biology and taxonomic classification.</title>
        <authorList>
            <person name="Goeker M."/>
        </authorList>
    </citation>
    <scope>NUCLEOTIDE SEQUENCE [LARGE SCALE GENOMIC DNA]</scope>
    <source>
        <strain evidence="8 9">DSM 10065</strain>
    </source>
</reference>
<dbReference type="InterPro" id="IPR025657">
    <property type="entry name" value="RadC_JAB"/>
</dbReference>
<comment type="caution">
    <text evidence="8">The sequence shown here is derived from an EMBL/GenBank/DDBJ whole genome shotgun (WGS) entry which is preliminary data.</text>
</comment>
<dbReference type="RefSeq" id="WP_017525907.1">
    <property type="nucleotide sequence ID" value="NZ_JACCEX010000001.1"/>
</dbReference>
<dbReference type="OrthoDB" id="9804482at2"/>
<keyword evidence="3" id="KW-0378">Hydrolase</keyword>
<gene>
    <name evidence="8" type="ORF">C7440_1211</name>
</gene>
<keyword evidence="5" id="KW-0482">Metalloprotease</keyword>
<dbReference type="NCBIfam" id="TIGR00608">
    <property type="entry name" value="radc"/>
    <property type="match status" value="1"/>
</dbReference>
<dbReference type="GO" id="GO:0006508">
    <property type="term" value="P:proteolysis"/>
    <property type="evidence" value="ECO:0007669"/>
    <property type="project" value="UniProtKB-KW"/>
</dbReference>
<evidence type="ECO:0000256" key="2">
    <source>
        <dbReference type="ARBA" id="ARBA00022723"/>
    </source>
</evidence>
<evidence type="ECO:0000256" key="5">
    <source>
        <dbReference type="ARBA" id="ARBA00023049"/>
    </source>
</evidence>
<dbReference type="GO" id="GO:0046872">
    <property type="term" value="F:metal ion binding"/>
    <property type="evidence" value="ECO:0007669"/>
    <property type="project" value="UniProtKB-KW"/>
</dbReference>
<dbReference type="EMBL" id="QEKO01000001">
    <property type="protein sequence ID" value="PVY68800.1"/>
    <property type="molecule type" value="Genomic_DNA"/>
</dbReference>
<dbReference type="Pfam" id="PF20582">
    <property type="entry name" value="UPF0758_N"/>
    <property type="match status" value="1"/>
</dbReference>
<dbReference type="GO" id="GO:0008237">
    <property type="term" value="F:metallopeptidase activity"/>
    <property type="evidence" value="ECO:0007669"/>
    <property type="project" value="UniProtKB-KW"/>
</dbReference>
<evidence type="ECO:0000313" key="8">
    <source>
        <dbReference type="EMBL" id="PVY68800.1"/>
    </source>
</evidence>
<dbReference type="Gene3D" id="3.40.140.10">
    <property type="entry name" value="Cytidine Deaminase, domain 2"/>
    <property type="match status" value="1"/>
</dbReference>
<dbReference type="PANTHER" id="PTHR30471">
    <property type="entry name" value="DNA REPAIR PROTEIN RADC"/>
    <property type="match status" value="1"/>
</dbReference>
<keyword evidence="2" id="KW-0479">Metal-binding</keyword>
<evidence type="ECO:0000313" key="9">
    <source>
        <dbReference type="Proteomes" id="UP000246145"/>
    </source>
</evidence>
<dbReference type="Proteomes" id="UP000246145">
    <property type="component" value="Unassembled WGS sequence"/>
</dbReference>
<feature type="domain" description="MPN" evidence="7">
    <location>
        <begin position="102"/>
        <end position="225"/>
    </location>
</feature>
<dbReference type="InterPro" id="IPR046778">
    <property type="entry name" value="UPF0758_N"/>
</dbReference>
<evidence type="ECO:0000259" key="7">
    <source>
        <dbReference type="PROSITE" id="PS50249"/>
    </source>
</evidence>
<dbReference type="PROSITE" id="PS50249">
    <property type="entry name" value="MPN"/>
    <property type="match status" value="1"/>
</dbReference>
<evidence type="ECO:0000256" key="4">
    <source>
        <dbReference type="ARBA" id="ARBA00022833"/>
    </source>
</evidence>
<dbReference type="AlphaFoldDB" id="A0A2U1CSB9"/>
<sequence length="225" mass="24317">MPFDPPPVQAERPRERLLAHGAQVLTTAELLAIVLRTGPRGSDAVDLGRSLINRFKGLRGLLSADAQALLKVPGLGPAKTCELLAINELNRRALAESLQAGIDLAQPQRVKHYCTAMLGHLRVEHCMALYLDSQYRLVATEELARGTLSQASVYPREVVRAGLRHHAAALILAHNHPSGVAEPSQADLALTRHLKHALALVDIRLLDHLIVTGQGAVSLAERGQV</sequence>
<organism evidence="8 9">
    <name type="scientific">Pusillimonas noertemannii</name>
    <dbReference type="NCBI Taxonomy" id="305977"/>
    <lineage>
        <taxon>Bacteria</taxon>
        <taxon>Pseudomonadati</taxon>
        <taxon>Pseudomonadota</taxon>
        <taxon>Betaproteobacteria</taxon>
        <taxon>Burkholderiales</taxon>
        <taxon>Alcaligenaceae</taxon>
        <taxon>Pusillimonas</taxon>
    </lineage>
</organism>
<dbReference type="PANTHER" id="PTHR30471:SF3">
    <property type="entry name" value="UPF0758 PROTEIN YEES-RELATED"/>
    <property type="match status" value="1"/>
</dbReference>
<evidence type="ECO:0000256" key="6">
    <source>
        <dbReference type="RuleBase" id="RU003797"/>
    </source>
</evidence>
<dbReference type="InterPro" id="IPR020891">
    <property type="entry name" value="UPF0758_CS"/>
</dbReference>
<evidence type="ECO:0000256" key="1">
    <source>
        <dbReference type="ARBA" id="ARBA00022670"/>
    </source>
</evidence>
<name>A0A2U1CSB9_9BURK</name>
<accession>A0A2U1CSB9</accession>
<proteinExistence type="inferred from homology"/>
<dbReference type="CDD" id="cd08071">
    <property type="entry name" value="MPN_DUF2466"/>
    <property type="match status" value="1"/>
</dbReference>
<dbReference type="PROSITE" id="PS01302">
    <property type="entry name" value="UPF0758"/>
    <property type="match status" value="1"/>
</dbReference>
<dbReference type="InterPro" id="IPR001405">
    <property type="entry name" value="UPF0758"/>
</dbReference>
<dbReference type="NCBIfam" id="NF000642">
    <property type="entry name" value="PRK00024.1"/>
    <property type="match status" value="1"/>
</dbReference>